<dbReference type="Gene3D" id="1.10.1790.10">
    <property type="entry name" value="PRD domain"/>
    <property type="match status" value="2"/>
</dbReference>
<dbReference type="Pfam" id="PF00874">
    <property type="entry name" value="PRD"/>
    <property type="match status" value="2"/>
</dbReference>
<evidence type="ECO:0000256" key="4">
    <source>
        <dbReference type="ARBA" id="ARBA00023159"/>
    </source>
</evidence>
<keyword evidence="3" id="KW-0805">Transcription regulation</keyword>
<dbReference type="PANTHER" id="PTHR30185">
    <property type="entry name" value="CRYPTIC BETA-GLUCOSIDE BGL OPERON ANTITERMINATOR"/>
    <property type="match status" value="1"/>
</dbReference>
<evidence type="ECO:0000259" key="8">
    <source>
        <dbReference type="PROSITE" id="PS51372"/>
    </source>
</evidence>
<dbReference type="SUPFAM" id="SSF52794">
    <property type="entry name" value="PTS system IIB component-like"/>
    <property type="match status" value="1"/>
</dbReference>
<dbReference type="InterPro" id="IPR036634">
    <property type="entry name" value="PRD_sf"/>
</dbReference>
<evidence type="ECO:0000259" key="7">
    <source>
        <dbReference type="PROSITE" id="PS51099"/>
    </source>
</evidence>
<keyword evidence="5" id="KW-0804">Transcription</keyword>
<dbReference type="InterPro" id="IPR016152">
    <property type="entry name" value="PTrfase/Anion_transptr"/>
</dbReference>
<keyword evidence="10" id="KW-1185">Reference proteome</keyword>
<dbReference type="GO" id="GO:0006355">
    <property type="term" value="P:regulation of DNA-templated transcription"/>
    <property type="evidence" value="ECO:0007669"/>
    <property type="project" value="InterPro"/>
</dbReference>
<evidence type="ECO:0000259" key="6">
    <source>
        <dbReference type="PROSITE" id="PS51094"/>
    </source>
</evidence>
<dbReference type="InterPro" id="IPR036388">
    <property type="entry name" value="WH-like_DNA-bd_sf"/>
</dbReference>
<dbReference type="PANTHER" id="PTHR30185:SF13">
    <property type="entry name" value="LICABCH OPERON REGULATOR-RELATED"/>
    <property type="match status" value="1"/>
</dbReference>
<organism evidence="9 10">
    <name type="scientific">Virgibacillus pantothenticus</name>
    <dbReference type="NCBI Taxonomy" id="1473"/>
    <lineage>
        <taxon>Bacteria</taxon>
        <taxon>Bacillati</taxon>
        <taxon>Bacillota</taxon>
        <taxon>Bacilli</taxon>
        <taxon>Bacillales</taxon>
        <taxon>Bacillaceae</taxon>
        <taxon>Virgibacillus</taxon>
    </lineage>
</organism>
<dbReference type="OrthoDB" id="3710983at2"/>
<sequence>MNSRQYAIIKLLDSAEDEFFTSAQLATEINVSPKTVRTDIKELNSLLQDYSIYIEPVRGRGYVLKVKNRENFNQLFQDYANKAYSMIPVESGERVNYIIEKLLLCTEYIKMEDLLAELFISRSTLQSDLKIVREILQHYGLSIEHKPNYGMKVYGEETFIRFCISEYIFNQQPLLTRKQWVNILMPQELNLIRNSILKNIRKNNITISDVSLENLIIHLAIAYRRILENKTVEFVKKDFHILRGEKEYDVAKTIITEIEHSLEVVFPKTEIAYLTIHLKGTKLTSTLDNTLDLQTVVDKEIYQLANEVIQLVDKEYDLNLTEDKEFLRNLCLHLKPAISRCHYQMNIRNPMLEEIKMNYPLSFEAALFGANIINERFAIQFNECEVGYIALHIEAALEKAKRSDRERKRCLIVCATGLGSSQLLLHKLTNIFGKKLHIIGTTEYYNLTQHKLENLDFIMSTIPIKNKLPVPVIHISAILGTIDVSKIEQMLEYKNTDINEYIFPEYTFLQCDFQTPESAICFLTSHLIEKGKADTSYTQSVLEREHYAPTSFGNLVAVPHPLQPGTNATFLSILTLQKPINWGDKLVQLVILLNVNKDKKEDLQPMFQSLVQFIDNKQKVFQILECKTYSEIKEKLEK</sequence>
<dbReference type="Pfam" id="PF08279">
    <property type="entry name" value="HTH_11"/>
    <property type="match status" value="1"/>
</dbReference>
<dbReference type="InterPro" id="IPR011608">
    <property type="entry name" value="PRD"/>
</dbReference>
<dbReference type="InterPro" id="IPR013196">
    <property type="entry name" value="HTH_11"/>
</dbReference>
<dbReference type="Gene3D" id="3.40.50.2300">
    <property type="match status" value="1"/>
</dbReference>
<dbReference type="InterPro" id="IPR002178">
    <property type="entry name" value="PTS_EIIA_type-2_dom"/>
</dbReference>
<dbReference type="InterPro" id="IPR050661">
    <property type="entry name" value="BglG_antiterminators"/>
</dbReference>
<dbReference type="PROSITE" id="PS51094">
    <property type="entry name" value="PTS_EIIA_TYPE_2"/>
    <property type="match status" value="1"/>
</dbReference>
<evidence type="ECO:0000313" key="9">
    <source>
        <dbReference type="EMBL" id="KNE19430.1"/>
    </source>
</evidence>
<feature type="domain" description="PTS EIIB type-2" evidence="7">
    <location>
        <begin position="408"/>
        <end position="499"/>
    </location>
</feature>
<dbReference type="InterPro" id="IPR007737">
    <property type="entry name" value="Mga_HTH"/>
</dbReference>
<dbReference type="InterPro" id="IPR013011">
    <property type="entry name" value="PTS_EIIB_2"/>
</dbReference>
<dbReference type="RefSeq" id="WP_050351962.1">
    <property type="nucleotide sequence ID" value="NZ_CP073011.1"/>
</dbReference>
<name>A0A0L0QLC5_VIRPA</name>
<dbReference type="Gene3D" id="3.40.930.10">
    <property type="entry name" value="Mannitol-specific EII, Chain A"/>
    <property type="match status" value="1"/>
</dbReference>
<comment type="caution">
    <text evidence="9">The sequence shown here is derived from an EMBL/GenBank/DDBJ whole genome shotgun (WGS) entry which is preliminary data.</text>
</comment>
<proteinExistence type="predicted"/>
<dbReference type="Pfam" id="PF00359">
    <property type="entry name" value="PTS_EIIA_2"/>
    <property type="match status" value="1"/>
</dbReference>
<gene>
    <name evidence="9" type="ORF">AFK71_13100</name>
</gene>
<keyword evidence="2" id="KW-0677">Repeat</keyword>
<evidence type="ECO:0000256" key="5">
    <source>
        <dbReference type="ARBA" id="ARBA00023163"/>
    </source>
</evidence>
<dbReference type="AlphaFoldDB" id="A0A0L0QLC5"/>
<reference evidence="10" key="1">
    <citation type="submission" date="2015-07" db="EMBL/GenBank/DDBJ databases">
        <title>Fjat-10053 dsm26.</title>
        <authorList>
            <person name="Liu B."/>
            <person name="Wang J."/>
            <person name="Zhu Y."/>
            <person name="Liu G."/>
            <person name="Chen Q."/>
            <person name="Chen Z."/>
            <person name="Lan J."/>
            <person name="Che J."/>
            <person name="Ge C."/>
            <person name="Shi H."/>
            <person name="Pan Z."/>
            <person name="Liu X."/>
        </authorList>
    </citation>
    <scope>NUCLEOTIDE SEQUENCE [LARGE SCALE GENOMIC DNA]</scope>
    <source>
        <strain evidence="10">DSM 26</strain>
    </source>
</reference>
<accession>A0A0L0QLC5</accession>
<feature type="domain" description="PTS EIIA type-2" evidence="6">
    <location>
        <begin position="500"/>
        <end position="638"/>
    </location>
</feature>
<dbReference type="GO" id="GO:0008982">
    <property type="term" value="F:protein-N(PI)-phosphohistidine-sugar phosphotransferase activity"/>
    <property type="evidence" value="ECO:0007669"/>
    <property type="project" value="InterPro"/>
</dbReference>
<evidence type="ECO:0000256" key="3">
    <source>
        <dbReference type="ARBA" id="ARBA00023015"/>
    </source>
</evidence>
<dbReference type="PROSITE" id="PS51099">
    <property type="entry name" value="PTS_EIIB_TYPE_2"/>
    <property type="match status" value="1"/>
</dbReference>
<keyword evidence="4" id="KW-0010">Activator</keyword>
<dbReference type="EMBL" id="LGTO01000007">
    <property type="protein sequence ID" value="KNE19430.1"/>
    <property type="molecule type" value="Genomic_DNA"/>
</dbReference>
<dbReference type="SUPFAM" id="SSF55804">
    <property type="entry name" value="Phoshotransferase/anion transport protein"/>
    <property type="match status" value="1"/>
</dbReference>
<dbReference type="PROSITE" id="PS51372">
    <property type="entry name" value="PRD_2"/>
    <property type="match status" value="2"/>
</dbReference>
<keyword evidence="1" id="KW-0808">Transferase</keyword>
<evidence type="ECO:0000313" key="10">
    <source>
        <dbReference type="Proteomes" id="UP000036780"/>
    </source>
</evidence>
<dbReference type="GeneID" id="66871570"/>
<dbReference type="Gene3D" id="1.10.10.10">
    <property type="entry name" value="Winged helix-like DNA-binding domain superfamily/Winged helix DNA-binding domain"/>
    <property type="match status" value="2"/>
</dbReference>
<dbReference type="SUPFAM" id="SSF63520">
    <property type="entry name" value="PTS-regulatory domain, PRD"/>
    <property type="match status" value="2"/>
</dbReference>
<dbReference type="GO" id="GO:0009401">
    <property type="term" value="P:phosphoenolpyruvate-dependent sugar phosphotransferase system"/>
    <property type="evidence" value="ECO:0007669"/>
    <property type="project" value="InterPro"/>
</dbReference>
<dbReference type="InterPro" id="IPR036095">
    <property type="entry name" value="PTS_EIIB-like_sf"/>
</dbReference>
<dbReference type="Pfam" id="PF05043">
    <property type="entry name" value="Mga"/>
    <property type="match status" value="1"/>
</dbReference>
<dbReference type="Proteomes" id="UP000036780">
    <property type="component" value="Unassembled WGS sequence"/>
</dbReference>
<protein>
    <submittedName>
        <fullName evidence="9">Uncharacterized protein</fullName>
    </submittedName>
</protein>
<evidence type="ECO:0000256" key="2">
    <source>
        <dbReference type="ARBA" id="ARBA00022737"/>
    </source>
</evidence>
<evidence type="ECO:0000256" key="1">
    <source>
        <dbReference type="ARBA" id="ARBA00022679"/>
    </source>
</evidence>
<dbReference type="CDD" id="cd05568">
    <property type="entry name" value="PTS_IIB_bgl_like"/>
    <property type="match status" value="1"/>
</dbReference>
<feature type="domain" description="PRD" evidence="8">
    <location>
        <begin position="296"/>
        <end position="403"/>
    </location>
</feature>
<feature type="domain" description="PRD" evidence="8">
    <location>
        <begin position="183"/>
        <end position="288"/>
    </location>
</feature>
<dbReference type="PATRIC" id="fig|1473.5.peg.1214"/>